<organism evidence="2 3">
    <name type="scientific">Metabacillus halosaccharovorans</name>
    <dbReference type="NCBI Taxonomy" id="930124"/>
    <lineage>
        <taxon>Bacteria</taxon>
        <taxon>Bacillati</taxon>
        <taxon>Bacillota</taxon>
        <taxon>Bacilli</taxon>
        <taxon>Bacillales</taxon>
        <taxon>Bacillaceae</taxon>
        <taxon>Metabacillus</taxon>
    </lineage>
</organism>
<name>A0ABT3DL23_9BACI</name>
<comment type="caution">
    <text evidence="2">The sequence shown here is derived from an EMBL/GenBank/DDBJ whole genome shotgun (WGS) entry which is preliminary data.</text>
</comment>
<sequence>MFIELIIYMMIGIVFSFYKYRKVTSIKAIFTILFWPFVLLDSYIELVQKIKYKSRKR</sequence>
<protein>
    <recommendedName>
        <fullName evidence="4">DUF5652 domain-containing protein</fullName>
    </recommendedName>
</protein>
<evidence type="ECO:0000313" key="3">
    <source>
        <dbReference type="Proteomes" id="UP001526147"/>
    </source>
</evidence>
<feature type="transmembrane region" description="Helical" evidence="1">
    <location>
        <begin position="5"/>
        <end position="20"/>
    </location>
</feature>
<feature type="transmembrane region" description="Helical" evidence="1">
    <location>
        <begin position="26"/>
        <end position="47"/>
    </location>
</feature>
<keyword evidence="1" id="KW-0812">Transmembrane</keyword>
<dbReference type="Proteomes" id="UP001526147">
    <property type="component" value="Unassembled WGS sequence"/>
</dbReference>
<dbReference type="RefSeq" id="WP_169908376.1">
    <property type="nucleotide sequence ID" value="NZ_CP162630.1"/>
</dbReference>
<gene>
    <name evidence="2" type="ORF">OIH86_19075</name>
</gene>
<keyword evidence="1" id="KW-0472">Membrane</keyword>
<evidence type="ECO:0008006" key="4">
    <source>
        <dbReference type="Google" id="ProtNLM"/>
    </source>
</evidence>
<accession>A0ABT3DL23</accession>
<keyword evidence="3" id="KW-1185">Reference proteome</keyword>
<evidence type="ECO:0000313" key="2">
    <source>
        <dbReference type="EMBL" id="MCV9887750.1"/>
    </source>
</evidence>
<evidence type="ECO:0000256" key="1">
    <source>
        <dbReference type="SAM" id="Phobius"/>
    </source>
</evidence>
<reference evidence="2 3" key="1">
    <citation type="submission" date="2022-10" db="EMBL/GenBank/DDBJ databases">
        <title>Draft genome assembly of moderately radiation resistant bacterium Metabacillus halosaccharovorans.</title>
        <authorList>
            <person name="Pal S."/>
            <person name="Gopinathan A."/>
        </authorList>
    </citation>
    <scope>NUCLEOTIDE SEQUENCE [LARGE SCALE GENOMIC DNA]</scope>
    <source>
        <strain evidence="2 3">VITHBRA001</strain>
    </source>
</reference>
<keyword evidence="1" id="KW-1133">Transmembrane helix</keyword>
<proteinExistence type="predicted"/>
<dbReference type="EMBL" id="JAOYEY010000047">
    <property type="protein sequence ID" value="MCV9887750.1"/>
    <property type="molecule type" value="Genomic_DNA"/>
</dbReference>